<dbReference type="AlphaFoldDB" id="A0A336MCB9"/>
<accession>A0A336MCB9</accession>
<name>A0A336MCB9_CULSO</name>
<dbReference type="EMBL" id="UFQT01000897">
    <property type="protein sequence ID" value="SSX27876.1"/>
    <property type="molecule type" value="Genomic_DNA"/>
</dbReference>
<gene>
    <name evidence="1" type="primary">CSON014922</name>
</gene>
<dbReference type="VEuPathDB" id="VectorBase:CSON014922"/>
<protein>
    <submittedName>
        <fullName evidence="1">CSON014922 protein</fullName>
    </submittedName>
</protein>
<reference evidence="1" key="1">
    <citation type="submission" date="2018-07" db="EMBL/GenBank/DDBJ databases">
        <authorList>
            <person name="Quirk P.G."/>
            <person name="Krulwich T.A."/>
        </authorList>
    </citation>
    <scope>NUCLEOTIDE SEQUENCE</scope>
</reference>
<organism evidence="1">
    <name type="scientific">Culicoides sonorensis</name>
    <name type="common">Biting midge</name>
    <dbReference type="NCBI Taxonomy" id="179676"/>
    <lineage>
        <taxon>Eukaryota</taxon>
        <taxon>Metazoa</taxon>
        <taxon>Ecdysozoa</taxon>
        <taxon>Arthropoda</taxon>
        <taxon>Hexapoda</taxon>
        <taxon>Insecta</taxon>
        <taxon>Pterygota</taxon>
        <taxon>Neoptera</taxon>
        <taxon>Endopterygota</taxon>
        <taxon>Diptera</taxon>
        <taxon>Nematocera</taxon>
        <taxon>Chironomoidea</taxon>
        <taxon>Ceratopogonidae</taxon>
        <taxon>Ceratopogoninae</taxon>
        <taxon>Culicoides</taxon>
        <taxon>Monoculicoides</taxon>
    </lineage>
</organism>
<dbReference type="PANTHER" id="PTHR20898">
    <property type="entry name" value="DAEDALUS ON 3-RELATED-RELATED"/>
    <property type="match status" value="1"/>
</dbReference>
<evidence type="ECO:0000313" key="1">
    <source>
        <dbReference type="EMBL" id="SSX27876.1"/>
    </source>
</evidence>
<sequence length="331" mass="37780">MVVLQILQRTLHIYVTEIKCLNVSSEYIEVEKCALSQIRGRKGVINGFGVFKKPLNDVWINLRFFVKNTNGSWLPHIVELNFDVCDAHNYLGEFSPIRKPIQMFSDKILQPPLMDQVAIGCPLNGPANSSNETMKCTVVFLLIFFCFNIHLIESEIELVIRSLKCHEIDREFLELEMCKLKAMRGKKGVLNIILKMLKPIPHPYAHLRLFYRTSSGNIIPYLVNMDMDICDAKNLVADANPMLKMIRKLTSNMLPESLLNQIRGGCPITASVNITDYEPNERMRPLLPPVIPNGHFKVVIRVHDPSNHTYYVIEINAELKTLGVSDFIKMG</sequence>
<proteinExistence type="predicted"/>